<evidence type="ECO:0000256" key="1">
    <source>
        <dbReference type="SAM" id="Phobius"/>
    </source>
</evidence>
<name>A0A4S8I163_9BACT</name>
<feature type="signal peptide" evidence="2">
    <location>
        <begin position="1"/>
        <end position="20"/>
    </location>
</feature>
<dbReference type="InterPro" id="IPR018682">
    <property type="entry name" value="DUF2167_membr"/>
</dbReference>
<dbReference type="Pfam" id="PF09935">
    <property type="entry name" value="DUF2167"/>
    <property type="match status" value="1"/>
</dbReference>
<dbReference type="Proteomes" id="UP000306918">
    <property type="component" value="Unassembled WGS sequence"/>
</dbReference>
<keyword evidence="1" id="KW-1133">Transmembrane helix</keyword>
<evidence type="ECO:0000313" key="4">
    <source>
        <dbReference type="Proteomes" id="UP000306918"/>
    </source>
</evidence>
<feature type="transmembrane region" description="Helical" evidence="1">
    <location>
        <begin position="271"/>
        <end position="290"/>
    </location>
</feature>
<reference evidence="3 4" key="1">
    <citation type="submission" date="2019-04" db="EMBL/GenBank/DDBJ databases">
        <title>Niastella caeni sp. nov., isolated from activated sludge.</title>
        <authorList>
            <person name="Sheng M."/>
        </authorList>
    </citation>
    <scope>NUCLEOTIDE SEQUENCE [LARGE SCALE GENOMIC DNA]</scope>
    <source>
        <strain evidence="3 4">HX-2-15</strain>
    </source>
</reference>
<organism evidence="3 4">
    <name type="scientific">Niastella caeni</name>
    <dbReference type="NCBI Taxonomy" id="2569763"/>
    <lineage>
        <taxon>Bacteria</taxon>
        <taxon>Pseudomonadati</taxon>
        <taxon>Bacteroidota</taxon>
        <taxon>Chitinophagia</taxon>
        <taxon>Chitinophagales</taxon>
        <taxon>Chitinophagaceae</taxon>
        <taxon>Niastella</taxon>
    </lineage>
</organism>
<comment type="caution">
    <text evidence="3">The sequence shown here is derived from an EMBL/GenBank/DDBJ whole genome shotgun (WGS) entry which is preliminary data.</text>
</comment>
<evidence type="ECO:0000256" key="2">
    <source>
        <dbReference type="SAM" id="SignalP"/>
    </source>
</evidence>
<dbReference type="RefSeq" id="WP_136575421.1">
    <property type="nucleotide sequence ID" value="NZ_STFF01000001.1"/>
</dbReference>
<sequence length="318" mass="35492">MQKAFFLFIALLVTGGMVRANDEDSLTAQLVQQIKMMDSVNKAMKYQTGVVKFSNGIAQLNVPQGFKYLNAEQSNFVLTDLWGNPPQENIMGMLFPEAGGPYADSSYAFIIKYNPMGYVKDEDADKINYDEMLTEMQKEEKDANAERLKQGYPSIHIVGWAQKPFYDKTNKVLHWAKRIQFGTEDHQTLNYDIRILGRKGILSMNAVASMSELEMVKKDINKVLHIAEFTDGNKYSDFDPKIDKVAAWGIGALVAGKVLAKVGAFAFLGKFLKVIILGIGALIAGLIKFFKKKKQDETLVYEPVPAPPADEQSNTPNA</sequence>
<dbReference type="AlphaFoldDB" id="A0A4S8I163"/>
<gene>
    <name evidence="3" type="ORF">FAM09_02095</name>
</gene>
<accession>A0A4S8I163</accession>
<keyword evidence="2" id="KW-0732">Signal</keyword>
<dbReference type="EMBL" id="STFF01000001">
    <property type="protein sequence ID" value="THU40929.1"/>
    <property type="molecule type" value="Genomic_DNA"/>
</dbReference>
<keyword evidence="1" id="KW-0472">Membrane</keyword>
<feature type="chain" id="PRO_5020544676" evidence="2">
    <location>
        <begin position="21"/>
        <end position="318"/>
    </location>
</feature>
<protein>
    <submittedName>
        <fullName evidence="3">DUF2167 domain-containing protein</fullName>
    </submittedName>
</protein>
<keyword evidence="1" id="KW-0812">Transmembrane</keyword>
<evidence type="ECO:0000313" key="3">
    <source>
        <dbReference type="EMBL" id="THU40929.1"/>
    </source>
</evidence>
<dbReference type="OrthoDB" id="196355at2"/>
<proteinExistence type="predicted"/>
<keyword evidence="4" id="KW-1185">Reference proteome</keyword>